<dbReference type="SUPFAM" id="SSF47598">
    <property type="entry name" value="Ribbon-helix-helix"/>
    <property type="match status" value="1"/>
</dbReference>
<dbReference type="InterPro" id="IPR005569">
    <property type="entry name" value="Arc_DNA-bd_dom"/>
</dbReference>
<feature type="domain" description="Arc-like DNA binding" evidence="1">
    <location>
        <begin position="10"/>
        <end position="50"/>
    </location>
</feature>
<evidence type="ECO:0000313" key="2">
    <source>
        <dbReference type="EMBL" id="VVE54675.1"/>
    </source>
</evidence>
<evidence type="ECO:0000313" key="3">
    <source>
        <dbReference type="Proteomes" id="UP000406256"/>
    </source>
</evidence>
<dbReference type="InterPro" id="IPR013321">
    <property type="entry name" value="Arc_rbn_hlx_hlx"/>
</dbReference>
<dbReference type="GO" id="GO:0003677">
    <property type="term" value="F:DNA binding"/>
    <property type="evidence" value="ECO:0007669"/>
    <property type="project" value="InterPro"/>
</dbReference>
<dbReference type="AlphaFoldDB" id="A0A5E4Z257"/>
<dbReference type="InterPro" id="IPR010985">
    <property type="entry name" value="Ribbon_hlx_hlx"/>
</dbReference>
<reference evidence="2 3" key="1">
    <citation type="submission" date="2019-08" db="EMBL/GenBank/DDBJ databases">
        <authorList>
            <person name="Peeters C."/>
        </authorList>
    </citation>
    <scope>NUCLEOTIDE SEQUENCE [LARGE SCALE GENOMIC DNA]</scope>
    <source>
        <strain evidence="2 3">LMG 31108</strain>
    </source>
</reference>
<protein>
    <recommendedName>
        <fullName evidence="1">Arc-like DNA binding domain-containing protein</fullName>
    </recommendedName>
</protein>
<sequence>MEVLQPSSYPLRMPADLRNFLQEKADRLDRSLHWVIVNTLNDARKKESRTKAEER</sequence>
<keyword evidence="3" id="KW-1185">Reference proteome</keyword>
<accession>A0A5E4Z257</accession>
<dbReference type="Gene3D" id="1.10.1220.10">
    <property type="entry name" value="Met repressor-like"/>
    <property type="match status" value="1"/>
</dbReference>
<organism evidence="2 3">
    <name type="scientific">Pandoraea anhela</name>
    <dbReference type="NCBI Taxonomy" id="2508295"/>
    <lineage>
        <taxon>Bacteria</taxon>
        <taxon>Pseudomonadati</taxon>
        <taxon>Pseudomonadota</taxon>
        <taxon>Betaproteobacteria</taxon>
        <taxon>Burkholderiales</taxon>
        <taxon>Burkholderiaceae</taxon>
        <taxon>Pandoraea</taxon>
    </lineage>
</organism>
<name>A0A5E4Z257_9BURK</name>
<dbReference type="EMBL" id="CABPSB010000030">
    <property type="protein sequence ID" value="VVE54675.1"/>
    <property type="molecule type" value="Genomic_DNA"/>
</dbReference>
<dbReference type="RefSeq" id="WP_150671402.1">
    <property type="nucleotide sequence ID" value="NZ_CABPSB010000030.1"/>
</dbReference>
<dbReference type="GO" id="GO:0006355">
    <property type="term" value="P:regulation of DNA-templated transcription"/>
    <property type="evidence" value="ECO:0007669"/>
    <property type="project" value="InterPro"/>
</dbReference>
<dbReference type="Proteomes" id="UP000406256">
    <property type="component" value="Unassembled WGS sequence"/>
</dbReference>
<dbReference type="Pfam" id="PF03869">
    <property type="entry name" value="Arc"/>
    <property type="match status" value="1"/>
</dbReference>
<proteinExistence type="predicted"/>
<gene>
    <name evidence="2" type="ORF">PAN31108_04949</name>
</gene>
<evidence type="ECO:0000259" key="1">
    <source>
        <dbReference type="Pfam" id="PF03869"/>
    </source>
</evidence>
<dbReference type="OrthoDB" id="8914080at2"/>